<proteinExistence type="predicted"/>
<evidence type="ECO:0000256" key="5">
    <source>
        <dbReference type="ARBA" id="ARBA00023014"/>
    </source>
</evidence>
<dbReference type="SUPFAM" id="SSF46548">
    <property type="entry name" value="alpha-helical ferredoxin"/>
    <property type="match status" value="1"/>
</dbReference>
<evidence type="ECO:0000259" key="6">
    <source>
        <dbReference type="PROSITE" id="PS51379"/>
    </source>
</evidence>
<evidence type="ECO:0000256" key="1">
    <source>
        <dbReference type="ARBA" id="ARBA00022485"/>
    </source>
</evidence>
<dbReference type="PROSITE" id="PS00198">
    <property type="entry name" value="4FE4S_FER_1"/>
    <property type="match status" value="1"/>
</dbReference>
<evidence type="ECO:0000313" key="7">
    <source>
        <dbReference type="EMBL" id="EHP70615.1"/>
    </source>
</evidence>
<gene>
    <name evidence="7" type="ORF">MetMK1DRAFT_00011180</name>
</gene>
<evidence type="ECO:0000313" key="8">
    <source>
        <dbReference type="Proteomes" id="UP000003980"/>
    </source>
</evidence>
<dbReference type="GO" id="GO:0016491">
    <property type="term" value="F:oxidoreductase activity"/>
    <property type="evidence" value="ECO:0007669"/>
    <property type="project" value="UniProtKB-KW"/>
</dbReference>
<keyword evidence="8" id="KW-1185">Reference proteome</keyword>
<dbReference type="PANTHER" id="PTHR43255:SF1">
    <property type="entry name" value="IRON-SULFUR-BINDING OXIDOREDUCTASE FADF-RELATED"/>
    <property type="match status" value="1"/>
</dbReference>
<dbReference type="PROSITE" id="PS51379">
    <property type="entry name" value="4FE4S_FER_2"/>
    <property type="match status" value="1"/>
</dbReference>
<dbReference type="STRING" id="671065.MetMK1DRAFT_00011180"/>
<dbReference type="RefSeq" id="WP_009071389.1">
    <property type="nucleotide sequence ID" value="NZ_JH597761.1"/>
</dbReference>
<dbReference type="GO" id="GO:0005886">
    <property type="term" value="C:plasma membrane"/>
    <property type="evidence" value="ECO:0007669"/>
    <property type="project" value="TreeGrafter"/>
</dbReference>
<reference evidence="7 8" key="1">
    <citation type="submission" date="2012-01" db="EMBL/GenBank/DDBJ databases">
        <title>Improved High-Quality Draft sequence of Metallosphaera yellowstonensis MK1.</title>
        <authorList>
            <consortium name="US DOE Joint Genome Institute"/>
            <person name="Lucas S."/>
            <person name="Han J."/>
            <person name="Cheng J.-F."/>
            <person name="Goodwin L."/>
            <person name="Pitluck S."/>
            <person name="Peters L."/>
            <person name="Teshima H."/>
            <person name="Detter J.C."/>
            <person name="Han C."/>
            <person name="Tapia R."/>
            <person name="Land M."/>
            <person name="Hauser L."/>
            <person name="Kyrpides N."/>
            <person name="Kozubal M."/>
            <person name="Macur R.E."/>
            <person name="Jay Z."/>
            <person name="Inskeep W."/>
            <person name="Woyke T."/>
        </authorList>
    </citation>
    <scope>NUCLEOTIDE SEQUENCE [LARGE SCALE GENOMIC DNA]</scope>
    <source>
        <strain evidence="7 8">MK1</strain>
    </source>
</reference>
<dbReference type="SUPFAM" id="SSF56176">
    <property type="entry name" value="FAD-binding/transporter-associated domain-like"/>
    <property type="match status" value="1"/>
</dbReference>
<dbReference type="GO" id="GO:0046872">
    <property type="term" value="F:metal ion binding"/>
    <property type="evidence" value="ECO:0007669"/>
    <property type="project" value="UniProtKB-KW"/>
</dbReference>
<dbReference type="Pfam" id="PF13183">
    <property type="entry name" value="Fer4_8"/>
    <property type="match status" value="1"/>
</dbReference>
<evidence type="ECO:0000256" key="2">
    <source>
        <dbReference type="ARBA" id="ARBA00022723"/>
    </source>
</evidence>
<name>H2C2Z4_9CREN</name>
<dbReference type="GO" id="GO:0050660">
    <property type="term" value="F:flavin adenine dinucleotide binding"/>
    <property type="evidence" value="ECO:0007669"/>
    <property type="project" value="InterPro"/>
</dbReference>
<dbReference type="InterPro" id="IPR017900">
    <property type="entry name" value="4Fe4S_Fe_S_CS"/>
</dbReference>
<dbReference type="GO" id="GO:0051539">
    <property type="term" value="F:4 iron, 4 sulfur cluster binding"/>
    <property type="evidence" value="ECO:0007669"/>
    <property type="project" value="UniProtKB-KW"/>
</dbReference>
<dbReference type="AlphaFoldDB" id="H2C2Z4"/>
<dbReference type="Gene3D" id="3.30.70.20">
    <property type="match status" value="1"/>
</dbReference>
<keyword evidence="1" id="KW-0004">4Fe-4S</keyword>
<dbReference type="Proteomes" id="UP000003980">
    <property type="component" value="Unassembled WGS sequence"/>
</dbReference>
<dbReference type="InterPro" id="IPR051460">
    <property type="entry name" value="HdrC_iron-sulfur_subunit"/>
</dbReference>
<accession>H2C2Z4</accession>
<sequence>MLFDASVFSRALKLMGSEAFRKFMVQEGREIIVGRGTSLYGGILQFQNPRAISPPTRLEDGSIYRVESSDGPYSRLTVPAGVTFRELIERLSREDIFPALFPVYVEGTIGGFVATNGSGFGSYKFGFVNAKKRVHELKDPNYVSVLGVRYPEVVESTKESKFSWSGVITQEGAYYYIPEAYSDSVQEKRGSLSTAELVKNITSRTEKIIKRDYLPVCLRSEYLEVIDQFQAEWGVGYIVNYNSPARYYVKCGSVEESRLEDLFSYLRKNPRVLPFPNLMEYTELHKAILNRAEFELKVPKNLGQFRLQYQEALKCVNCSLCLNACLAYRVTQDYTRSPPGKFARLISGDQEFEQCFGCMECQDACPVGVKIASVTEVLPRLNKTKSTLNVETPPVSQRIREQEKLIENTYKNKPPFMLFVGCASKYDLDGLEGFLHFLRDYGNDLSYSPRVKLMDGHCCGFEKYIAGDVEGAKSDAIRIREMKDKLGLQGVYFLCPEGLYVYNSLSGDKGILAYDLVKDKVKGRVHVGCWMRKMGYSGGDNECAGTFLTVYSGKSVQLKNKDVLTICPFSTWKYNTKSVYSTFLKRDVQQASLPKEEILVEEQELVSWMMEAFKNAVILSADEVADRANSWNLGGKNYFVLLATPVIRKKFVNLMIQRLSTSKEVKRYFSVILGSAGTLQEKTSRWTEVLNGINFDELTEELVKRVLNSPKLEYGSRDLVSGKDFREVIKNDVLKKVITPSVLQEIVRNVAYM</sequence>
<dbReference type="Pfam" id="PF01565">
    <property type="entry name" value="FAD_binding_4"/>
    <property type="match status" value="1"/>
</dbReference>
<keyword evidence="2" id="KW-0479">Metal-binding</keyword>
<keyword evidence="5" id="KW-0411">Iron-sulfur</keyword>
<dbReference type="HOGENOM" id="CLU_374933_0_0_2"/>
<dbReference type="InterPro" id="IPR006094">
    <property type="entry name" value="Oxid_FAD_bind_N"/>
</dbReference>
<dbReference type="Gene3D" id="3.30.465.10">
    <property type="match status" value="1"/>
</dbReference>
<feature type="domain" description="4Fe-4S ferredoxin-type" evidence="6">
    <location>
        <begin position="344"/>
        <end position="375"/>
    </location>
</feature>
<organism evidence="7 8">
    <name type="scientific">Metallosphaera yellowstonensis MK1</name>
    <dbReference type="NCBI Taxonomy" id="671065"/>
    <lineage>
        <taxon>Archaea</taxon>
        <taxon>Thermoproteota</taxon>
        <taxon>Thermoprotei</taxon>
        <taxon>Sulfolobales</taxon>
        <taxon>Sulfolobaceae</taxon>
        <taxon>Metallosphaera</taxon>
    </lineage>
</organism>
<dbReference type="eggNOG" id="arCOG07320">
    <property type="taxonomic scope" value="Archaea"/>
</dbReference>
<dbReference type="InterPro" id="IPR017896">
    <property type="entry name" value="4Fe4S_Fe-S-bd"/>
</dbReference>
<dbReference type="OrthoDB" id="23478at2157"/>
<dbReference type="EMBL" id="JH597761">
    <property type="protein sequence ID" value="EHP70615.1"/>
    <property type="molecule type" value="Genomic_DNA"/>
</dbReference>
<keyword evidence="4" id="KW-0408">Iron</keyword>
<protein>
    <submittedName>
        <fullName evidence="7">Fe-S oxidoreductase</fullName>
    </submittedName>
</protein>
<dbReference type="InterPro" id="IPR016169">
    <property type="entry name" value="FAD-bd_PCMH_sub2"/>
</dbReference>
<keyword evidence="3" id="KW-0560">Oxidoreductase</keyword>
<dbReference type="InterPro" id="IPR036318">
    <property type="entry name" value="FAD-bd_PCMH-like_sf"/>
</dbReference>
<evidence type="ECO:0000256" key="3">
    <source>
        <dbReference type="ARBA" id="ARBA00023002"/>
    </source>
</evidence>
<dbReference type="PANTHER" id="PTHR43255">
    <property type="entry name" value="IRON-SULFUR-BINDING OXIDOREDUCTASE FADF-RELATED-RELATED"/>
    <property type="match status" value="1"/>
</dbReference>
<evidence type="ECO:0000256" key="4">
    <source>
        <dbReference type="ARBA" id="ARBA00023004"/>
    </source>
</evidence>